<protein>
    <submittedName>
        <fullName evidence="3">Fumarate reductase</fullName>
    </submittedName>
</protein>
<dbReference type="EMBL" id="CAMXCT020002897">
    <property type="protein sequence ID" value="CAL1154558.1"/>
    <property type="molecule type" value="Genomic_DNA"/>
</dbReference>
<accession>A0A9P1D2D2</accession>
<dbReference type="EMBL" id="CAMXCT010002897">
    <property type="protein sequence ID" value="CAI4001183.1"/>
    <property type="molecule type" value="Genomic_DNA"/>
</dbReference>
<keyword evidence="4" id="KW-1185">Reference proteome</keyword>
<gene>
    <name evidence="2" type="ORF">C1SCF055_LOCUS27251</name>
</gene>
<evidence type="ECO:0000313" key="2">
    <source>
        <dbReference type="EMBL" id="CAI4001183.1"/>
    </source>
</evidence>
<feature type="compositionally biased region" description="Acidic residues" evidence="1">
    <location>
        <begin position="107"/>
        <end position="116"/>
    </location>
</feature>
<dbReference type="Proteomes" id="UP001152797">
    <property type="component" value="Unassembled WGS sequence"/>
</dbReference>
<dbReference type="EMBL" id="CAMXCT030002897">
    <property type="protein sequence ID" value="CAL4788495.1"/>
    <property type="molecule type" value="Genomic_DNA"/>
</dbReference>
<feature type="compositionally biased region" description="Basic residues" evidence="1">
    <location>
        <begin position="236"/>
        <end position="246"/>
    </location>
</feature>
<organism evidence="2">
    <name type="scientific">Cladocopium goreaui</name>
    <dbReference type="NCBI Taxonomy" id="2562237"/>
    <lineage>
        <taxon>Eukaryota</taxon>
        <taxon>Sar</taxon>
        <taxon>Alveolata</taxon>
        <taxon>Dinophyceae</taxon>
        <taxon>Suessiales</taxon>
        <taxon>Symbiodiniaceae</taxon>
        <taxon>Cladocopium</taxon>
    </lineage>
</organism>
<evidence type="ECO:0000313" key="4">
    <source>
        <dbReference type="Proteomes" id="UP001152797"/>
    </source>
</evidence>
<feature type="region of interest" description="Disordered" evidence="1">
    <location>
        <begin position="94"/>
        <end position="187"/>
    </location>
</feature>
<evidence type="ECO:0000313" key="3">
    <source>
        <dbReference type="EMBL" id="CAL4788495.1"/>
    </source>
</evidence>
<feature type="compositionally biased region" description="Polar residues" evidence="1">
    <location>
        <begin position="208"/>
        <end position="225"/>
    </location>
</feature>
<sequence length="733" mass="81796">MAEELDGAFREVADQGEDNLPNQPPPEELSRKAVENRLRRVMKPRADGALLIPPEIVAQYKDLSTRDQVMALFEKKSKYGEGTLYWVEKKIKGNQKRTRRSMFEQMIESELDEEQELPSVDGPGLDFPDAPAASKSFAAPTPASAGGPDESEDDFSEDEGEDEQEAVMKSIKFPEVEGSKIASSAPLKSKMDEILKKLQAAEDAVNTEYGNGISNGFSKESNTPTAGGRGAEPKPKQRAKALPKKRAAADTMKGDDQLVECMAEALGEGARAPAMQRPLQKVTATHVKRVISGGERKAINAERDCQRKFRKKGLTVPVPIQAIKHEIDKNFLCTHWVKVSDWMKYLLSTFPGVLGSPTVSLESQCRAFWSMFKYKNPDHCIYKSGKNLARCLPLNLYGDEGRGPKRALFLEMSCETAFGIFPHKGGCSCNAELQKVPTSAIPHCVADSFGPEVAVAEGLSTNLKGHSYLTKHLIFGLPSYLYKEHEAILQKHLQLLSEDMCHLYETGIQLGESLWHGVLIGVKGDMKFHAETCCRFDRYHANLGKIADLMMCPFCHAGQQGMPFEELDDTPLWTNSMFATRPWPADDSPHLATIPYDSFGRQEAMFSLGPFHVSKVGLIRDVVGSLLVIMCRVGFFGTASDSRDINETEIIYTGISECQDIFHESVDELKRKVLQNIIGMHELLESHGLFLPRRVSTRTIGFRVIQRFFLKSRALFVRHRKKHGPGFLYDKNM</sequence>
<feature type="region of interest" description="Disordered" evidence="1">
    <location>
        <begin position="1"/>
        <end position="30"/>
    </location>
</feature>
<name>A0A9P1D2D2_9DINO</name>
<proteinExistence type="predicted"/>
<reference evidence="3 4" key="2">
    <citation type="submission" date="2024-05" db="EMBL/GenBank/DDBJ databases">
        <authorList>
            <person name="Chen Y."/>
            <person name="Shah S."/>
            <person name="Dougan E. K."/>
            <person name="Thang M."/>
            <person name="Chan C."/>
        </authorList>
    </citation>
    <scope>NUCLEOTIDE SEQUENCE [LARGE SCALE GENOMIC DNA]</scope>
</reference>
<dbReference type="AlphaFoldDB" id="A0A9P1D2D2"/>
<reference evidence="2" key="1">
    <citation type="submission" date="2022-10" db="EMBL/GenBank/DDBJ databases">
        <authorList>
            <person name="Chen Y."/>
            <person name="Dougan E. K."/>
            <person name="Chan C."/>
            <person name="Rhodes N."/>
            <person name="Thang M."/>
        </authorList>
    </citation>
    <scope>NUCLEOTIDE SEQUENCE</scope>
</reference>
<comment type="caution">
    <text evidence="2">The sequence shown here is derived from an EMBL/GenBank/DDBJ whole genome shotgun (WGS) entry which is preliminary data.</text>
</comment>
<evidence type="ECO:0000256" key="1">
    <source>
        <dbReference type="SAM" id="MobiDB-lite"/>
    </source>
</evidence>
<feature type="region of interest" description="Disordered" evidence="1">
    <location>
        <begin position="208"/>
        <end position="251"/>
    </location>
</feature>
<feature type="compositionally biased region" description="Acidic residues" evidence="1">
    <location>
        <begin position="149"/>
        <end position="165"/>
    </location>
</feature>